<gene>
    <name evidence="2" type="ORF">WICANDRAFT_75979</name>
</gene>
<reference evidence="2 3" key="1">
    <citation type="journal article" date="2016" name="Proc. Natl. Acad. Sci. U.S.A.">
        <title>Comparative genomics of biotechnologically important yeasts.</title>
        <authorList>
            <person name="Riley R."/>
            <person name="Haridas S."/>
            <person name="Wolfe K.H."/>
            <person name="Lopes M.R."/>
            <person name="Hittinger C.T."/>
            <person name="Goeker M."/>
            <person name="Salamov A.A."/>
            <person name="Wisecaver J.H."/>
            <person name="Long T.M."/>
            <person name="Calvey C.H."/>
            <person name="Aerts A.L."/>
            <person name="Barry K.W."/>
            <person name="Choi C."/>
            <person name="Clum A."/>
            <person name="Coughlan A.Y."/>
            <person name="Deshpande S."/>
            <person name="Douglass A.P."/>
            <person name="Hanson S.J."/>
            <person name="Klenk H.-P."/>
            <person name="LaButti K.M."/>
            <person name="Lapidus A."/>
            <person name="Lindquist E.A."/>
            <person name="Lipzen A.M."/>
            <person name="Meier-Kolthoff J.P."/>
            <person name="Ohm R.A."/>
            <person name="Otillar R.P."/>
            <person name="Pangilinan J.L."/>
            <person name="Peng Y."/>
            <person name="Rokas A."/>
            <person name="Rosa C.A."/>
            <person name="Scheuner C."/>
            <person name="Sibirny A.A."/>
            <person name="Slot J.C."/>
            <person name="Stielow J.B."/>
            <person name="Sun H."/>
            <person name="Kurtzman C.P."/>
            <person name="Blackwell M."/>
            <person name="Grigoriev I.V."/>
            <person name="Jeffries T.W."/>
        </authorList>
    </citation>
    <scope>NUCLEOTIDE SEQUENCE [LARGE SCALE GENOMIC DNA]</scope>
    <source>
        <strain evidence="3">ATCC 58044 / CBS 1984 / NCYC 433 / NRRL Y-366-8</strain>
    </source>
</reference>
<organism evidence="2 3">
    <name type="scientific">Wickerhamomyces anomalus (strain ATCC 58044 / CBS 1984 / NCYC 433 / NRRL Y-366-8)</name>
    <name type="common">Yeast</name>
    <name type="synonym">Hansenula anomala</name>
    <dbReference type="NCBI Taxonomy" id="683960"/>
    <lineage>
        <taxon>Eukaryota</taxon>
        <taxon>Fungi</taxon>
        <taxon>Dikarya</taxon>
        <taxon>Ascomycota</taxon>
        <taxon>Saccharomycotina</taxon>
        <taxon>Saccharomycetes</taxon>
        <taxon>Phaffomycetales</taxon>
        <taxon>Wickerhamomycetaceae</taxon>
        <taxon>Wickerhamomyces</taxon>
    </lineage>
</organism>
<proteinExistence type="predicted"/>
<evidence type="ECO:0000256" key="1">
    <source>
        <dbReference type="SAM" id="MobiDB-lite"/>
    </source>
</evidence>
<name>A0A1E3P8P2_WICAA</name>
<evidence type="ECO:0000313" key="3">
    <source>
        <dbReference type="Proteomes" id="UP000094112"/>
    </source>
</evidence>
<keyword evidence="3" id="KW-1185">Reference proteome</keyword>
<feature type="region of interest" description="Disordered" evidence="1">
    <location>
        <begin position="1"/>
        <end position="87"/>
    </location>
</feature>
<dbReference type="Proteomes" id="UP000094112">
    <property type="component" value="Unassembled WGS sequence"/>
</dbReference>
<feature type="compositionally biased region" description="Basic and acidic residues" evidence="1">
    <location>
        <begin position="24"/>
        <end position="35"/>
    </location>
</feature>
<protein>
    <submittedName>
        <fullName evidence="2">Uncharacterized protein</fullName>
    </submittedName>
</protein>
<feature type="compositionally biased region" description="Polar residues" evidence="1">
    <location>
        <begin position="1"/>
        <end position="18"/>
    </location>
</feature>
<accession>A0A1E3P8P2</accession>
<dbReference type="GeneID" id="30201550"/>
<sequence>MTDIYSSTSDPIQDQYDGTGSDFDSYHLKSPKSESDSASFEADSLESHGQSSIPISRPLSRSSVTSGLSVTATKDGVEGKRIKRTGIPGYPLNLINKMYSNYAKQQQNQQLQVDNNKENQDDQDDFMSVQSIKSATSLIPQYDPSERDDDRGSMLSSEYYEEQDMEVPRNFDLNYDGQIQGEKPNEAGLPDITIENER</sequence>
<dbReference type="RefSeq" id="XP_019040990.1">
    <property type="nucleotide sequence ID" value="XM_019184304.1"/>
</dbReference>
<dbReference type="OrthoDB" id="3981113at2759"/>
<evidence type="ECO:0000313" key="2">
    <source>
        <dbReference type="EMBL" id="ODQ61783.1"/>
    </source>
</evidence>
<feature type="region of interest" description="Disordered" evidence="1">
    <location>
        <begin position="133"/>
        <end position="198"/>
    </location>
</feature>
<feature type="compositionally biased region" description="Low complexity" evidence="1">
    <location>
        <begin position="51"/>
        <end position="63"/>
    </location>
</feature>
<dbReference type="AlphaFoldDB" id="A0A1E3P8P2"/>
<dbReference type="EMBL" id="KV454208">
    <property type="protein sequence ID" value="ODQ61783.1"/>
    <property type="molecule type" value="Genomic_DNA"/>
</dbReference>